<sequence length="280" mass="30447">MSNLSIYKSEAGEREIQRAYREALDSWPVPAAHVRVPTREGETFVVVSGPAGAPPLLLLHGSGANTAMWQGDVAAWSRHFRVHALDLIGEPGLSAPSRPPLGSEAYARWLDDVLAGLGITEITIVGTSLGGWMALDYATRRPERITRLALLCPGGVGRQKMGWLAKALLLRPFGAWGMRRSAGAVAGLSAPQFRAALDAVTLTFTHFTPRTERLPIFSDEALGRLRMPVLVMVGDRDAMFDSAETARRVRRCVPHATVELLPGVGHAILDQTESVLRFLR</sequence>
<comment type="caution">
    <text evidence="2">The sequence shown here is derived from an EMBL/GenBank/DDBJ whole genome shotgun (WGS) entry which is preliminary data.</text>
</comment>
<dbReference type="PRINTS" id="PR00111">
    <property type="entry name" value="ABHYDROLASE"/>
</dbReference>
<dbReference type="InterPro" id="IPR000073">
    <property type="entry name" value="AB_hydrolase_1"/>
</dbReference>
<dbReference type="SUPFAM" id="SSF53474">
    <property type="entry name" value="alpha/beta-Hydrolases"/>
    <property type="match status" value="1"/>
</dbReference>
<protein>
    <submittedName>
        <fullName evidence="2">Pimeloyl-ACP methyl ester carboxylesterase</fullName>
    </submittedName>
</protein>
<organism evidence="2 3">
    <name type="scientific">Micromonospora polyrhachis</name>
    <dbReference type="NCBI Taxonomy" id="1282883"/>
    <lineage>
        <taxon>Bacteria</taxon>
        <taxon>Bacillati</taxon>
        <taxon>Actinomycetota</taxon>
        <taxon>Actinomycetes</taxon>
        <taxon>Micromonosporales</taxon>
        <taxon>Micromonosporaceae</taxon>
        <taxon>Micromonospora</taxon>
    </lineage>
</organism>
<dbReference type="InterPro" id="IPR050266">
    <property type="entry name" value="AB_hydrolase_sf"/>
</dbReference>
<proteinExistence type="predicted"/>
<keyword evidence="3" id="KW-1185">Reference proteome</keyword>
<dbReference type="Gene3D" id="3.40.50.1820">
    <property type="entry name" value="alpha/beta hydrolase"/>
    <property type="match status" value="1"/>
</dbReference>
<feature type="domain" description="AB hydrolase-1" evidence="1">
    <location>
        <begin position="56"/>
        <end position="272"/>
    </location>
</feature>
<dbReference type="GO" id="GO:0003824">
    <property type="term" value="F:catalytic activity"/>
    <property type="evidence" value="ECO:0007669"/>
    <property type="project" value="UniProtKB-ARBA"/>
</dbReference>
<dbReference type="RefSeq" id="WP_184532384.1">
    <property type="nucleotide sequence ID" value="NZ_JACHJW010000001.1"/>
</dbReference>
<gene>
    <name evidence="2" type="ORF">FHR38_000492</name>
</gene>
<accession>A0A7W7SL23</accession>
<dbReference type="GO" id="GO:0016020">
    <property type="term" value="C:membrane"/>
    <property type="evidence" value="ECO:0007669"/>
    <property type="project" value="TreeGrafter"/>
</dbReference>
<dbReference type="Pfam" id="PF12697">
    <property type="entry name" value="Abhydrolase_6"/>
    <property type="match status" value="1"/>
</dbReference>
<dbReference type="Proteomes" id="UP000578819">
    <property type="component" value="Unassembled WGS sequence"/>
</dbReference>
<evidence type="ECO:0000313" key="2">
    <source>
        <dbReference type="EMBL" id="MBB4956759.1"/>
    </source>
</evidence>
<dbReference type="EMBL" id="JACHJW010000001">
    <property type="protein sequence ID" value="MBB4956759.1"/>
    <property type="molecule type" value="Genomic_DNA"/>
</dbReference>
<evidence type="ECO:0000259" key="1">
    <source>
        <dbReference type="Pfam" id="PF12697"/>
    </source>
</evidence>
<reference evidence="2 3" key="1">
    <citation type="submission" date="2020-08" db="EMBL/GenBank/DDBJ databases">
        <title>Sequencing the genomes of 1000 actinobacteria strains.</title>
        <authorList>
            <person name="Klenk H.-P."/>
        </authorList>
    </citation>
    <scope>NUCLEOTIDE SEQUENCE [LARGE SCALE GENOMIC DNA]</scope>
    <source>
        <strain evidence="2 3">DSM 45886</strain>
    </source>
</reference>
<dbReference type="PANTHER" id="PTHR43798:SF33">
    <property type="entry name" value="HYDROLASE, PUTATIVE (AFU_ORTHOLOGUE AFUA_2G14860)-RELATED"/>
    <property type="match status" value="1"/>
</dbReference>
<dbReference type="InterPro" id="IPR029058">
    <property type="entry name" value="AB_hydrolase_fold"/>
</dbReference>
<name>A0A7W7SL23_9ACTN</name>
<evidence type="ECO:0000313" key="3">
    <source>
        <dbReference type="Proteomes" id="UP000578819"/>
    </source>
</evidence>
<dbReference type="AlphaFoldDB" id="A0A7W7SL23"/>
<dbReference type="PANTHER" id="PTHR43798">
    <property type="entry name" value="MONOACYLGLYCEROL LIPASE"/>
    <property type="match status" value="1"/>
</dbReference>